<evidence type="ECO:0000313" key="3">
    <source>
        <dbReference type="EMBL" id="SVC33625.1"/>
    </source>
</evidence>
<protein>
    <recommendedName>
        <fullName evidence="2">BD-FAE-like domain-containing protein</fullName>
    </recommendedName>
</protein>
<dbReference type="AlphaFoldDB" id="A0A382LCM7"/>
<name>A0A382LCM7_9ZZZZ</name>
<gene>
    <name evidence="3" type="ORF">METZ01_LOCUS286479</name>
</gene>
<dbReference type="EMBL" id="UINC01085769">
    <property type="protein sequence ID" value="SVC33625.1"/>
    <property type="molecule type" value="Genomic_DNA"/>
</dbReference>
<dbReference type="InterPro" id="IPR029058">
    <property type="entry name" value="AB_hydrolase_fold"/>
</dbReference>
<dbReference type="SUPFAM" id="SSF53474">
    <property type="entry name" value="alpha/beta-Hydrolases"/>
    <property type="match status" value="1"/>
</dbReference>
<evidence type="ECO:0000259" key="2">
    <source>
        <dbReference type="Pfam" id="PF20434"/>
    </source>
</evidence>
<dbReference type="GO" id="GO:0016787">
    <property type="term" value="F:hydrolase activity"/>
    <property type="evidence" value="ECO:0007669"/>
    <property type="project" value="UniProtKB-KW"/>
</dbReference>
<dbReference type="PANTHER" id="PTHR48081">
    <property type="entry name" value="AB HYDROLASE SUPERFAMILY PROTEIN C4A8.06C"/>
    <property type="match status" value="1"/>
</dbReference>
<reference evidence="3" key="1">
    <citation type="submission" date="2018-05" db="EMBL/GenBank/DDBJ databases">
        <authorList>
            <person name="Lanie J.A."/>
            <person name="Ng W.-L."/>
            <person name="Kazmierczak K.M."/>
            <person name="Andrzejewski T.M."/>
            <person name="Davidsen T.M."/>
            <person name="Wayne K.J."/>
            <person name="Tettelin H."/>
            <person name="Glass J.I."/>
            <person name="Rusch D."/>
            <person name="Podicherti R."/>
            <person name="Tsui H.-C.T."/>
            <person name="Winkler M.E."/>
        </authorList>
    </citation>
    <scope>NUCLEOTIDE SEQUENCE</scope>
</reference>
<organism evidence="3">
    <name type="scientific">marine metagenome</name>
    <dbReference type="NCBI Taxonomy" id="408172"/>
    <lineage>
        <taxon>unclassified sequences</taxon>
        <taxon>metagenomes</taxon>
        <taxon>ecological metagenomes</taxon>
    </lineage>
</organism>
<accession>A0A382LCM7</accession>
<proteinExistence type="predicted"/>
<evidence type="ECO:0000256" key="1">
    <source>
        <dbReference type="ARBA" id="ARBA00022801"/>
    </source>
</evidence>
<dbReference type="Gene3D" id="3.40.50.1820">
    <property type="entry name" value="alpha/beta hydrolase"/>
    <property type="match status" value="1"/>
</dbReference>
<feature type="domain" description="BD-FAE-like" evidence="2">
    <location>
        <begin position="75"/>
        <end position="178"/>
    </location>
</feature>
<keyword evidence="1" id="KW-0378">Hydrolase</keyword>
<sequence>MKHIVILVFSALFIHIDCCKAAEPDEPILVWPGKAPDEPAWITQKKAEAVTGSDNVIRIPYVDTPELLRFPVTKSKSAGACVIICPGGGYGKLAWNKEGTEVATWLNSLGIDAVVLKYRVPRRDNQKPHPWPLQDLQRSIRLVRSNADEWNIDPKRIGVMGFSAGGHLAVMSTSYQDVDSYKPIDGIDKLGMHPNFMALIYPAYLGNAKKDSSTLDPLVKVNAKTAPTFIAITHDDSDRAIFAALYYAELKRHRVAAELHIYAKGGHGYGLRPSKNPVSSWPARLEDWLRSSGWLHSDK</sequence>
<dbReference type="Pfam" id="PF20434">
    <property type="entry name" value="BD-FAE"/>
    <property type="match status" value="1"/>
</dbReference>
<dbReference type="InterPro" id="IPR049492">
    <property type="entry name" value="BD-FAE-like_dom"/>
</dbReference>
<dbReference type="InterPro" id="IPR050300">
    <property type="entry name" value="GDXG_lipolytic_enzyme"/>
</dbReference>
<dbReference type="PANTHER" id="PTHR48081:SF6">
    <property type="entry name" value="PEPTIDASE S9 PROLYL OLIGOPEPTIDASE CATALYTIC DOMAIN-CONTAINING PROTEIN"/>
    <property type="match status" value="1"/>
</dbReference>